<dbReference type="PROSITE" id="PS50850">
    <property type="entry name" value="MFS"/>
    <property type="match status" value="1"/>
</dbReference>
<feature type="transmembrane region" description="Helical" evidence="4">
    <location>
        <begin position="100"/>
        <end position="124"/>
    </location>
</feature>
<dbReference type="SUPFAM" id="SSF103473">
    <property type="entry name" value="MFS general substrate transporter"/>
    <property type="match status" value="1"/>
</dbReference>
<evidence type="ECO:0000256" key="2">
    <source>
        <dbReference type="ARBA" id="ARBA00022989"/>
    </source>
</evidence>
<comment type="caution">
    <text evidence="6">The sequence shown here is derived from an EMBL/GenBank/DDBJ whole genome shotgun (WGS) entry which is preliminary data.</text>
</comment>
<dbReference type="InterPro" id="IPR036259">
    <property type="entry name" value="MFS_trans_sf"/>
</dbReference>
<organism evidence="6 7">
    <name type="scientific">Candidatus Campbellbacteria bacterium RIFOXYC2_FULL_35_25</name>
    <dbReference type="NCBI Taxonomy" id="1797582"/>
    <lineage>
        <taxon>Bacteria</taxon>
        <taxon>Candidatus Campbelliibacteriota</taxon>
    </lineage>
</organism>
<feature type="transmembrane region" description="Helical" evidence="4">
    <location>
        <begin position="75"/>
        <end position="94"/>
    </location>
</feature>
<evidence type="ECO:0000256" key="1">
    <source>
        <dbReference type="ARBA" id="ARBA00022692"/>
    </source>
</evidence>
<evidence type="ECO:0000256" key="4">
    <source>
        <dbReference type="SAM" id="Phobius"/>
    </source>
</evidence>
<dbReference type="STRING" id="1797582.A2442_00200"/>
<dbReference type="Gene3D" id="1.20.1250.20">
    <property type="entry name" value="MFS general substrate transporter like domains"/>
    <property type="match status" value="1"/>
</dbReference>
<dbReference type="Proteomes" id="UP000179003">
    <property type="component" value="Unassembled WGS sequence"/>
</dbReference>
<evidence type="ECO:0000313" key="6">
    <source>
        <dbReference type="EMBL" id="OGD66693.1"/>
    </source>
</evidence>
<feature type="domain" description="Major facilitator superfamily (MFS) profile" evidence="5">
    <location>
        <begin position="6"/>
        <end position="204"/>
    </location>
</feature>
<evidence type="ECO:0000313" key="7">
    <source>
        <dbReference type="Proteomes" id="UP000179003"/>
    </source>
</evidence>
<dbReference type="Pfam" id="PF07690">
    <property type="entry name" value="MFS_1"/>
    <property type="match status" value="1"/>
</dbReference>
<dbReference type="PANTHER" id="PTHR23531:SF1">
    <property type="entry name" value="QUINOLENE RESISTANCE PROTEIN NORA"/>
    <property type="match status" value="1"/>
</dbReference>
<feature type="transmembrane region" description="Helical" evidence="4">
    <location>
        <begin position="7"/>
        <end position="30"/>
    </location>
</feature>
<evidence type="ECO:0000256" key="3">
    <source>
        <dbReference type="ARBA" id="ARBA00023136"/>
    </source>
</evidence>
<evidence type="ECO:0000259" key="5">
    <source>
        <dbReference type="PROSITE" id="PS50850"/>
    </source>
</evidence>
<proteinExistence type="predicted"/>
<gene>
    <name evidence="6" type="ORF">A2442_00200</name>
</gene>
<dbReference type="AlphaFoldDB" id="A0A1F5EH35"/>
<accession>A0A1F5EH35</accession>
<sequence length="204" mass="22570">MKINTTIKLLIISDIFVATGFGLIDPILAIFIKEELIGGTLFMAGIASSVFLITKSIVQLLFSKHVDANGDRNDIKWLIIGTATITLVPFIYIFSHHIYYIFVAQVLYGVGSGIAYSTWLGLWSTHLDKNRESFEWSLYSTLTGFGMAISSALGAGIAQVFGFNTTFIITGIMSVVGFLVLFKLKSRHRRHHPECYPAINVGKN</sequence>
<keyword evidence="1 4" id="KW-0812">Transmembrane</keyword>
<feature type="transmembrane region" description="Helical" evidence="4">
    <location>
        <begin position="136"/>
        <end position="157"/>
    </location>
</feature>
<feature type="transmembrane region" description="Helical" evidence="4">
    <location>
        <begin position="163"/>
        <end position="182"/>
    </location>
</feature>
<dbReference type="PANTHER" id="PTHR23531">
    <property type="entry name" value="QUINOLENE RESISTANCE PROTEIN NORA"/>
    <property type="match status" value="1"/>
</dbReference>
<dbReference type="GO" id="GO:0022857">
    <property type="term" value="F:transmembrane transporter activity"/>
    <property type="evidence" value="ECO:0007669"/>
    <property type="project" value="InterPro"/>
</dbReference>
<dbReference type="InterPro" id="IPR011701">
    <property type="entry name" value="MFS"/>
</dbReference>
<dbReference type="InterPro" id="IPR052714">
    <property type="entry name" value="MFS_Exporter"/>
</dbReference>
<name>A0A1F5EH35_9BACT</name>
<feature type="transmembrane region" description="Helical" evidence="4">
    <location>
        <begin position="36"/>
        <end position="54"/>
    </location>
</feature>
<protein>
    <recommendedName>
        <fullName evidence="5">Major facilitator superfamily (MFS) profile domain-containing protein</fullName>
    </recommendedName>
</protein>
<dbReference type="EMBL" id="MFAE01000015">
    <property type="protein sequence ID" value="OGD66693.1"/>
    <property type="molecule type" value="Genomic_DNA"/>
</dbReference>
<reference evidence="6 7" key="1">
    <citation type="journal article" date="2016" name="Nat. Commun.">
        <title>Thousands of microbial genomes shed light on interconnected biogeochemical processes in an aquifer system.</title>
        <authorList>
            <person name="Anantharaman K."/>
            <person name="Brown C.T."/>
            <person name="Hug L.A."/>
            <person name="Sharon I."/>
            <person name="Castelle C.J."/>
            <person name="Probst A.J."/>
            <person name="Thomas B.C."/>
            <person name="Singh A."/>
            <person name="Wilkins M.J."/>
            <person name="Karaoz U."/>
            <person name="Brodie E.L."/>
            <person name="Williams K.H."/>
            <person name="Hubbard S.S."/>
            <person name="Banfield J.F."/>
        </authorList>
    </citation>
    <scope>NUCLEOTIDE SEQUENCE [LARGE SCALE GENOMIC DNA]</scope>
</reference>
<keyword evidence="2 4" id="KW-1133">Transmembrane helix</keyword>
<keyword evidence="3 4" id="KW-0472">Membrane</keyword>
<dbReference type="InterPro" id="IPR020846">
    <property type="entry name" value="MFS_dom"/>
</dbReference>